<dbReference type="PROSITE" id="PS51318">
    <property type="entry name" value="TAT"/>
    <property type="match status" value="1"/>
</dbReference>
<evidence type="ECO:0000259" key="3">
    <source>
        <dbReference type="Pfam" id="PF07859"/>
    </source>
</evidence>
<dbReference type="RefSeq" id="WP_379508949.1">
    <property type="nucleotide sequence ID" value="NZ_JBHRTQ010000004.1"/>
</dbReference>
<keyword evidence="5" id="KW-1185">Reference proteome</keyword>
<evidence type="ECO:0000256" key="2">
    <source>
        <dbReference type="SAM" id="SignalP"/>
    </source>
</evidence>
<accession>A0ABV7ILL3</accession>
<protein>
    <submittedName>
        <fullName evidence="4">Alpha/beta hydrolase</fullName>
    </submittedName>
</protein>
<dbReference type="EMBL" id="JBHRTQ010000004">
    <property type="protein sequence ID" value="MFC3173568.1"/>
    <property type="molecule type" value="Genomic_DNA"/>
</dbReference>
<dbReference type="GO" id="GO:0016787">
    <property type="term" value="F:hydrolase activity"/>
    <property type="evidence" value="ECO:0007669"/>
    <property type="project" value="UniProtKB-KW"/>
</dbReference>
<dbReference type="PANTHER" id="PTHR48081">
    <property type="entry name" value="AB HYDROLASE SUPERFAMILY PROTEIN C4A8.06C"/>
    <property type="match status" value="1"/>
</dbReference>
<dbReference type="SUPFAM" id="SSF53474">
    <property type="entry name" value="alpha/beta-Hydrolases"/>
    <property type="match status" value="1"/>
</dbReference>
<feature type="signal peptide" evidence="2">
    <location>
        <begin position="1"/>
        <end position="28"/>
    </location>
</feature>
<dbReference type="InterPro" id="IPR013094">
    <property type="entry name" value="AB_hydrolase_3"/>
</dbReference>
<evidence type="ECO:0000313" key="4">
    <source>
        <dbReference type="EMBL" id="MFC3173568.1"/>
    </source>
</evidence>
<organism evidence="4 5">
    <name type="scientific">Novosphingobium bradum</name>
    <dbReference type="NCBI Taxonomy" id="1737444"/>
    <lineage>
        <taxon>Bacteria</taxon>
        <taxon>Pseudomonadati</taxon>
        <taxon>Pseudomonadota</taxon>
        <taxon>Alphaproteobacteria</taxon>
        <taxon>Sphingomonadales</taxon>
        <taxon>Sphingomonadaceae</taxon>
        <taxon>Novosphingobium</taxon>
    </lineage>
</organism>
<dbReference type="InterPro" id="IPR006311">
    <property type="entry name" value="TAT_signal"/>
</dbReference>
<keyword evidence="2" id="KW-0732">Signal</keyword>
<dbReference type="Proteomes" id="UP001595604">
    <property type="component" value="Unassembled WGS sequence"/>
</dbReference>
<proteinExistence type="predicted"/>
<evidence type="ECO:0000313" key="5">
    <source>
        <dbReference type="Proteomes" id="UP001595604"/>
    </source>
</evidence>
<dbReference type="Pfam" id="PF07859">
    <property type="entry name" value="Abhydrolase_3"/>
    <property type="match status" value="1"/>
</dbReference>
<sequence>MNLRRRDMARLALAAAATAALRPGLALAGPAAHADPLWYINAELRPFVRRILPLIDSFPKLVPGNLAAVRKGVIPPAPPLATVPWEKRAIPGSPGQPEVTVYVINAKAGAARGGILHTHGGGYVAGSVVGDLAWLQELAATLDCGIVSVDYRLAPETTWRGSLEDNYAGLKWLHGNGPALGIDPARIAVMGESAGGGHAALLALAARDRGEVPVAFQCLTYPMLDDRTGSSRAVPYPIGAFGWKVPDNQFGWRAFLGMKPGGRDVPAAAVPARRTDLAGLPPAWIGVGSIDLFVSEDIAYARALIEAGVPVESHVAPGAFHGFDRFVTDTAIARDFNLARVRALATALKA</sequence>
<dbReference type="InterPro" id="IPR050300">
    <property type="entry name" value="GDXG_lipolytic_enzyme"/>
</dbReference>
<dbReference type="PANTHER" id="PTHR48081:SF8">
    <property type="entry name" value="ALPHA_BETA HYDROLASE FOLD-3 DOMAIN-CONTAINING PROTEIN-RELATED"/>
    <property type="match status" value="1"/>
</dbReference>
<dbReference type="Gene3D" id="3.40.50.1820">
    <property type="entry name" value="alpha/beta hydrolase"/>
    <property type="match status" value="1"/>
</dbReference>
<gene>
    <name evidence="4" type="ORF">ACFOD9_04820</name>
</gene>
<reference evidence="5" key="1">
    <citation type="journal article" date="2019" name="Int. J. Syst. Evol. Microbiol.">
        <title>The Global Catalogue of Microorganisms (GCM) 10K type strain sequencing project: providing services to taxonomists for standard genome sequencing and annotation.</title>
        <authorList>
            <consortium name="The Broad Institute Genomics Platform"/>
            <consortium name="The Broad Institute Genome Sequencing Center for Infectious Disease"/>
            <person name="Wu L."/>
            <person name="Ma J."/>
        </authorList>
    </citation>
    <scope>NUCLEOTIDE SEQUENCE [LARGE SCALE GENOMIC DNA]</scope>
    <source>
        <strain evidence="5">KCTC 42984</strain>
    </source>
</reference>
<feature type="domain" description="Alpha/beta hydrolase fold-3" evidence="3">
    <location>
        <begin position="115"/>
        <end position="323"/>
    </location>
</feature>
<comment type="caution">
    <text evidence="4">The sequence shown here is derived from an EMBL/GenBank/DDBJ whole genome shotgun (WGS) entry which is preliminary data.</text>
</comment>
<evidence type="ECO:0000256" key="1">
    <source>
        <dbReference type="ARBA" id="ARBA00022801"/>
    </source>
</evidence>
<dbReference type="InterPro" id="IPR029058">
    <property type="entry name" value="AB_hydrolase_fold"/>
</dbReference>
<keyword evidence="1 4" id="KW-0378">Hydrolase</keyword>
<feature type="chain" id="PRO_5046044852" evidence="2">
    <location>
        <begin position="29"/>
        <end position="350"/>
    </location>
</feature>
<name>A0ABV7ILL3_9SPHN</name>